<dbReference type="KEGG" id="olu:OSTLU_41853"/>
<dbReference type="OMA" id="DERAYEM"/>
<proteinExistence type="inferred from homology"/>
<dbReference type="Pfam" id="PF16760">
    <property type="entry name" value="CBM53"/>
    <property type="match status" value="2"/>
</dbReference>
<evidence type="ECO:0000259" key="10">
    <source>
        <dbReference type="SMART" id="SM01066"/>
    </source>
</evidence>
<dbReference type="GO" id="GO:0019252">
    <property type="term" value="P:starch biosynthetic process"/>
    <property type="evidence" value="ECO:0007669"/>
    <property type="project" value="UniProtKB-UniPathway"/>
</dbReference>
<feature type="region of interest" description="Disordered" evidence="9">
    <location>
        <begin position="1"/>
        <end position="43"/>
    </location>
</feature>
<name>A4S6E9_OSTLU</name>
<reference evidence="11 12" key="1">
    <citation type="journal article" date="2007" name="Proc. Natl. Acad. Sci. U.S.A.">
        <title>The tiny eukaryote Ostreococcus provides genomic insights into the paradox of plankton speciation.</title>
        <authorList>
            <person name="Palenik B."/>
            <person name="Grimwood J."/>
            <person name="Aerts A."/>
            <person name="Rouze P."/>
            <person name="Salamov A."/>
            <person name="Putnam N."/>
            <person name="Dupont C."/>
            <person name="Jorgensen R."/>
            <person name="Derelle E."/>
            <person name="Rombauts S."/>
            <person name="Zhou K."/>
            <person name="Otillar R."/>
            <person name="Merchant S.S."/>
            <person name="Podell S."/>
            <person name="Gaasterland T."/>
            <person name="Napoli C."/>
            <person name="Gendler K."/>
            <person name="Manuell A."/>
            <person name="Tai V."/>
            <person name="Vallon O."/>
            <person name="Piganeau G."/>
            <person name="Jancek S."/>
            <person name="Heijde M."/>
            <person name="Jabbari K."/>
            <person name="Bowler C."/>
            <person name="Lohr M."/>
            <person name="Robbens S."/>
            <person name="Werner G."/>
            <person name="Dubchak I."/>
            <person name="Pazour G.J."/>
            <person name="Ren Q."/>
            <person name="Paulsen I."/>
            <person name="Delwiche C."/>
            <person name="Schmutz J."/>
            <person name="Rokhsar D."/>
            <person name="Van de Peer Y."/>
            <person name="Moreau H."/>
            <person name="Grigoriev I.V."/>
        </authorList>
    </citation>
    <scope>NUCLEOTIDE SEQUENCE [LARGE SCALE GENOMIC DNA]</scope>
    <source>
        <strain evidence="11 12">CCE9901</strain>
    </source>
</reference>
<dbReference type="HOGENOM" id="CLU_002856_0_0_1"/>
<feature type="coiled-coil region" evidence="8">
    <location>
        <begin position="337"/>
        <end position="367"/>
    </location>
</feature>
<accession>A4S6E9</accession>
<dbReference type="EC" id="2.4.1.21" evidence="4"/>
<dbReference type="PANTHER" id="PTHR46083:SF5">
    <property type="entry name" value="STARCH SYNTHASE 3, CHLOROPLASTIC_AMYLOPLASTIC"/>
    <property type="match status" value="1"/>
</dbReference>
<dbReference type="EMBL" id="CP000593">
    <property type="protein sequence ID" value="ABO99224.1"/>
    <property type="molecule type" value="Genomic_DNA"/>
</dbReference>
<keyword evidence="7" id="KW-0750">Starch biosynthesis</keyword>
<feature type="domain" description="Carbohydrate binding module family 25" evidence="10">
    <location>
        <begin position="393"/>
        <end position="484"/>
    </location>
</feature>
<dbReference type="AlphaFoldDB" id="A4S6E9"/>
<dbReference type="InterPro" id="IPR005085">
    <property type="entry name" value="CBM25"/>
</dbReference>
<keyword evidence="12" id="KW-1185">Reference proteome</keyword>
<dbReference type="GO" id="GO:0009011">
    <property type="term" value="F:alpha-1,4-glucan glucosyltransferase (ADP-glucose donor) activity"/>
    <property type="evidence" value="ECO:0007669"/>
    <property type="project" value="UniProtKB-EC"/>
</dbReference>
<feature type="compositionally biased region" description="Low complexity" evidence="9">
    <location>
        <begin position="32"/>
        <end position="43"/>
    </location>
</feature>
<organism evidence="11 12">
    <name type="scientific">Ostreococcus lucimarinus (strain CCE9901)</name>
    <dbReference type="NCBI Taxonomy" id="436017"/>
    <lineage>
        <taxon>Eukaryota</taxon>
        <taxon>Viridiplantae</taxon>
        <taxon>Chlorophyta</taxon>
        <taxon>Mamiellophyceae</taxon>
        <taxon>Mamiellales</taxon>
        <taxon>Bathycoccaceae</taxon>
        <taxon>Ostreococcus</taxon>
    </lineage>
</organism>
<dbReference type="SMART" id="SM01066">
    <property type="entry name" value="CBM_25"/>
    <property type="match status" value="3"/>
</dbReference>
<feature type="domain" description="Carbohydrate binding module family 25" evidence="10">
    <location>
        <begin position="78"/>
        <end position="163"/>
    </location>
</feature>
<evidence type="ECO:0000256" key="1">
    <source>
        <dbReference type="ARBA" id="ARBA00001478"/>
    </source>
</evidence>
<dbReference type="Proteomes" id="UP000001568">
    <property type="component" value="Chromosome 13"/>
</dbReference>
<evidence type="ECO:0000256" key="2">
    <source>
        <dbReference type="ARBA" id="ARBA00004727"/>
    </source>
</evidence>
<dbReference type="Gene3D" id="3.40.50.2000">
    <property type="entry name" value="Glycogen Phosphorylase B"/>
    <property type="match status" value="3"/>
</dbReference>
<dbReference type="RefSeq" id="XP_001420931.1">
    <property type="nucleotide sequence ID" value="XM_001420894.1"/>
</dbReference>
<dbReference type="Pfam" id="PF00534">
    <property type="entry name" value="Glycos_transf_1"/>
    <property type="match status" value="1"/>
</dbReference>
<dbReference type="Pfam" id="PF08323">
    <property type="entry name" value="Glyco_transf_5"/>
    <property type="match status" value="1"/>
</dbReference>
<dbReference type="UniPathway" id="UPA00152"/>
<dbReference type="PANTHER" id="PTHR46083">
    <property type="match status" value="1"/>
</dbReference>
<gene>
    <name evidence="11" type="ORF">OSTLU_41853</name>
</gene>
<dbReference type="Gramene" id="ABO99224">
    <property type="protein sequence ID" value="ABO99224"/>
    <property type="gene ID" value="OSTLU_41853"/>
</dbReference>
<evidence type="ECO:0000313" key="12">
    <source>
        <dbReference type="Proteomes" id="UP000001568"/>
    </source>
</evidence>
<comment type="similarity">
    <text evidence="3">Belongs to the glycosyltransferase 1 family. Bacterial/plant glycogen synthase subfamily.</text>
</comment>
<dbReference type="InterPro" id="IPR013783">
    <property type="entry name" value="Ig-like_fold"/>
</dbReference>
<dbReference type="STRING" id="436017.A4S6E9"/>
<dbReference type="InterPro" id="IPR001296">
    <property type="entry name" value="Glyco_trans_1"/>
</dbReference>
<keyword evidence="5" id="KW-0328">Glycosyltransferase</keyword>
<dbReference type="Gene3D" id="2.60.40.10">
    <property type="entry name" value="Immunoglobulins"/>
    <property type="match status" value="2"/>
</dbReference>
<keyword evidence="8" id="KW-0175">Coiled coil</keyword>
<dbReference type="SUPFAM" id="SSF53756">
    <property type="entry name" value="UDP-Glycosyltransferase/glycogen phosphorylase"/>
    <property type="match status" value="1"/>
</dbReference>
<dbReference type="GO" id="GO:0004373">
    <property type="term" value="F:alpha-1,4-glucan glucosyltransferase (UDP-glucose donor) activity"/>
    <property type="evidence" value="ECO:0007669"/>
    <property type="project" value="InterPro"/>
</dbReference>
<comment type="pathway">
    <text evidence="2">Glycan biosynthesis; starch biosynthesis.</text>
</comment>
<comment type="catalytic activity">
    <reaction evidence="1">
        <text>[(1-&gt;4)-alpha-D-glucosyl](n) + ADP-alpha-D-glucose = [(1-&gt;4)-alpha-D-glucosyl](n+1) + ADP + H(+)</text>
        <dbReference type="Rhea" id="RHEA:18189"/>
        <dbReference type="Rhea" id="RHEA-COMP:9584"/>
        <dbReference type="Rhea" id="RHEA-COMP:9587"/>
        <dbReference type="ChEBI" id="CHEBI:15378"/>
        <dbReference type="ChEBI" id="CHEBI:15444"/>
        <dbReference type="ChEBI" id="CHEBI:57498"/>
        <dbReference type="ChEBI" id="CHEBI:456216"/>
        <dbReference type="EC" id="2.4.1.21"/>
    </reaction>
</comment>
<feature type="compositionally biased region" description="Basic residues" evidence="9">
    <location>
        <begin position="17"/>
        <end position="30"/>
    </location>
</feature>
<protein>
    <recommendedName>
        <fullName evidence="4">starch synthase</fullName>
        <ecNumber evidence="4">2.4.1.21</ecNumber>
    </recommendedName>
</protein>
<evidence type="ECO:0000256" key="5">
    <source>
        <dbReference type="ARBA" id="ARBA00022676"/>
    </source>
</evidence>
<evidence type="ECO:0000256" key="7">
    <source>
        <dbReference type="ARBA" id="ARBA00022922"/>
    </source>
</evidence>
<evidence type="ECO:0000256" key="6">
    <source>
        <dbReference type="ARBA" id="ARBA00022679"/>
    </source>
</evidence>
<dbReference type="OrthoDB" id="2018403at2759"/>
<keyword evidence="6" id="KW-0808">Transferase</keyword>
<dbReference type="GO" id="GO:2001070">
    <property type="term" value="F:starch binding"/>
    <property type="evidence" value="ECO:0007669"/>
    <property type="project" value="InterPro"/>
</dbReference>
<evidence type="ECO:0000256" key="9">
    <source>
        <dbReference type="SAM" id="MobiDB-lite"/>
    </source>
</evidence>
<dbReference type="InterPro" id="IPR013534">
    <property type="entry name" value="Starch_synth_cat_dom"/>
</dbReference>
<evidence type="ECO:0000256" key="8">
    <source>
        <dbReference type="SAM" id="Coils"/>
    </source>
</evidence>
<evidence type="ECO:0000256" key="4">
    <source>
        <dbReference type="ARBA" id="ARBA00012588"/>
    </source>
</evidence>
<dbReference type="CAZy" id="GT5">
    <property type="family name" value="Glycosyltransferase Family 5"/>
</dbReference>
<feature type="compositionally biased region" description="Low complexity" evidence="9">
    <location>
        <begin position="1"/>
        <end position="13"/>
    </location>
</feature>
<dbReference type="CAZy" id="CBM53">
    <property type="family name" value="Carbohydrate-Binding Module Family 53"/>
</dbReference>
<dbReference type="InterPro" id="IPR011835">
    <property type="entry name" value="GS/SS"/>
</dbReference>
<dbReference type="GeneID" id="5005040"/>
<feature type="domain" description="Carbohydrate binding module family 25" evidence="10">
    <location>
        <begin position="229"/>
        <end position="323"/>
    </location>
</feature>
<sequence>MARTATRAVRTTTTGGGRRRGSAVRRRGGTRGRASANAADETTARADAAAAVRDLAKTQLNGADGPRVFTVPAVPVAGAPVRVFADVERADALRSASERTLVGGYNQWKIGSFEKAMERVEGTSWVYVDVDVDERAYEMSFVFRGDGQAYEKDEGQDFVAAVDFGPTPEEFVEILKVVAMEDAARADANAIVDAEMAFARDGVAGVGATFEKYGRLICKTSTGDAGVAGSTERVFWNKALNPIGGDDAEKLIMHVGFNGWMRGVEEKLTLVRATGETRDENNDWWVADVPIRPSASVLDFVISDEDEMAWDNNENADYRLAMDVTSDESTWEVLRELTFEEKRAEALRALVEEKQRVARRAEEAAAAKAKAIEVGLKQQAFIIHTEPKVPEVGKPLKVFYNKNNTHLNWSEEIYLTGGFNRWAHETAVAPMKMTPPTEGEEFFSATVPSVPSDAWMVDFVFSSGVGEGAQYDNKGGRDYHIPTRGSAAKKPPLHVVHVAVEMAPIAKVGGLADVVTAIGRAIQDNGHLVEVILPKYQFFNNSVLLGAREYETHFDWAGTTIRVEKCKVEGLQCFFIEPQNGMFQTDSVYGRNDDAERFNFFCNAALEFLLRTARQPDILHCHDWSSAEVARAYWDHYHHNGLTKPKVAFTIHNMNYGQAKLGEAVHHSQMTTTVSPSYAGEVSGSPVIGGNGGKFTGIRNGIDPDIWDPETDAFVPVKYNAENAEKGKAAARAELRSRLGMTGWDDKPIVGVVSRLTAQKGVHLIKHAAHHTISRGGQFVLLGSAPDPKIQGDFNGLANQLAGDNSGFFFAFDEPLSHLMYAGCDIILVPSMFEPCGLTQMISMRYGAVPVVRATGGLRDTVFDVDNEKERAAWEIAGSTDWEKDGDMTNGFSFEGTDEGSLNYALDRCLDAFYNDRVWFRSLQKRCMLQDWSWNKPALEYEELYFKMLGQ</sequence>
<dbReference type="HAMAP" id="MF_00484">
    <property type="entry name" value="Glycogen_synth"/>
    <property type="match status" value="1"/>
</dbReference>
<dbReference type="CDD" id="cd03791">
    <property type="entry name" value="GT5_Glycogen_synthase_DULL1-like"/>
    <property type="match status" value="1"/>
</dbReference>
<dbReference type="eggNOG" id="ENOG502QQTU">
    <property type="taxonomic scope" value="Eukaryota"/>
</dbReference>
<evidence type="ECO:0000256" key="3">
    <source>
        <dbReference type="ARBA" id="ARBA00010281"/>
    </source>
</evidence>
<evidence type="ECO:0000313" key="11">
    <source>
        <dbReference type="EMBL" id="ABO99224.1"/>
    </source>
</evidence>